<gene>
    <name evidence="2" type="ORF">g.33061</name>
</gene>
<feature type="non-terminal residue" evidence="2">
    <location>
        <position position="1"/>
    </location>
</feature>
<protein>
    <submittedName>
        <fullName evidence="2">Uncharacterized protein</fullName>
    </submittedName>
</protein>
<feature type="coiled-coil region" evidence="1">
    <location>
        <begin position="8"/>
        <end position="49"/>
    </location>
</feature>
<organism evidence="2">
    <name type="scientific">Cuerna arida</name>
    <dbReference type="NCBI Taxonomy" id="1464854"/>
    <lineage>
        <taxon>Eukaryota</taxon>
        <taxon>Metazoa</taxon>
        <taxon>Ecdysozoa</taxon>
        <taxon>Arthropoda</taxon>
        <taxon>Hexapoda</taxon>
        <taxon>Insecta</taxon>
        <taxon>Pterygota</taxon>
        <taxon>Neoptera</taxon>
        <taxon>Paraneoptera</taxon>
        <taxon>Hemiptera</taxon>
        <taxon>Auchenorrhyncha</taxon>
        <taxon>Membracoidea</taxon>
        <taxon>Cicadellidae</taxon>
        <taxon>Cicadellinae</taxon>
        <taxon>Proconiini</taxon>
        <taxon>Cuerna</taxon>
    </lineage>
</organism>
<name>A0A1B6GIK3_9HEMI</name>
<reference evidence="2" key="1">
    <citation type="submission" date="2015-11" db="EMBL/GenBank/DDBJ databases">
        <title>De novo transcriptome assembly of four potential Pierce s Disease insect vectors from Arizona vineyards.</title>
        <authorList>
            <person name="Tassone E.E."/>
        </authorList>
    </citation>
    <scope>NUCLEOTIDE SEQUENCE</scope>
</reference>
<keyword evidence="1" id="KW-0175">Coiled coil</keyword>
<dbReference type="AlphaFoldDB" id="A0A1B6GIK3"/>
<accession>A0A1B6GIK3</accession>
<sequence>KSLYVIDLDKLNTNLSLSKDEKKTLKKILSRLKYRKEDMKRRNKEAKKSVAYKLCNVFSKDRKDNKSKTSHNKTKQHKKRLNVGKRLSSTAVCSECQREKTVKKSSRKIRNNLKQPITLSQEKILKTLIDFDPTMEVAKPSSRGCSSSCSITGLLGEMQSININNIEFKYLNPTYLVQYNSNAVEEPKGRDRLFSNVALGAHLGQRRMTIHEPSHNVPHHPDMTMHYVESRDGHLVGLGPVTEQMLNERRSIRRPDRMSSASEPVIRYPRFPIERNFPFNEKDNKIDERTTRDRNDYYTQAYPKIKLRRQLPSGGKPSLCNRLKTFLKKCLCMSTGETHKPTTKQTIVPSSKLERNLSPQERYNFRRSFSRTTEDKFFNSRDGEKRVTFQI</sequence>
<evidence type="ECO:0000313" key="2">
    <source>
        <dbReference type="EMBL" id="JAS62133.1"/>
    </source>
</evidence>
<proteinExistence type="predicted"/>
<dbReference type="EMBL" id="GECZ01007636">
    <property type="protein sequence ID" value="JAS62133.1"/>
    <property type="molecule type" value="Transcribed_RNA"/>
</dbReference>
<evidence type="ECO:0000256" key="1">
    <source>
        <dbReference type="SAM" id="Coils"/>
    </source>
</evidence>